<evidence type="ECO:0000313" key="4">
    <source>
        <dbReference type="Proteomes" id="UP000030744"/>
    </source>
</evidence>
<gene>
    <name evidence="3" type="ORF">EMH_0081930</name>
</gene>
<feature type="transmembrane region" description="Helical" evidence="2">
    <location>
        <begin position="84"/>
        <end position="110"/>
    </location>
</feature>
<feature type="transmembrane region" description="Helical" evidence="2">
    <location>
        <begin position="139"/>
        <end position="158"/>
    </location>
</feature>
<feature type="region of interest" description="Disordered" evidence="1">
    <location>
        <begin position="426"/>
        <end position="449"/>
    </location>
</feature>
<evidence type="ECO:0000313" key="3">
    <source>
        <dbReference type="EMBL" id="CDJ33345.1"/>
    </source>
</evidence>
<reference evidence="3" key="2">
    <citation type="submission" date="2013-10" db="EMBL/GenBank/DDBJ databases">
        <authorList>
            <person name="Aslett M."/>
        </authorList>
    </citation>
    <scope>NUCLEOTIDE SEQUENCE [LARGE SCALE GENOMIC DNA]</scope>
    <source>
        <strain evidence="3">Houghton</strain>
    </source>
</reference>
<sequence length="711" mass="75426">MRSSSSRKNSSGNCSNSSGSSSGTQDDKTRAINTSAGRGCALQLAAAVGSFVPSIILFQAHLGLLDGTSGPAGRAGEALLHTDLLLNFAVLLPVVLLLPAVLCPSIFYLLHCSKRPPHHGLKAATAPRPAEESRWRYRGLWVAAAAVAIAVAVAVAALNTSPVLLPPLVDVPLEQQQREAEGRQSAATRSEEGGTEGSVVPLLPASTEEELRQQQTHSQSKAHRSLLALLPFSLGHYILPSQGFPFSPERPLQLHFVLFRRAKITGLPSPSSSSDSSKRNDTDKGQDHASFATDTEEAAAATAEAGAAASSSTSRFAPELEPFSVTHYTPPLLRHSTQGVAVMGLGPQVFWNPAFADAPHVLSTVRSAMVAAEAAAAFGSLNETAETSSSCNAAATGDLKHINNTGTNSRDTTGEGAAAAAIDKNAVAAEKDNNGNNSGDNRTSRCSEAKPQPSFLLMEESPSQKAPLTLAHLHRLSTTRTHWSLYTDSQAFLPPPKPMGGSRVFSHGLRGELDIHYECVAEAKDETRLRLLIGGASLLALALPAAGLKRWNLERQAPLRRLQQCDCYIITLANPLPPVMTKLEFFFHGHIPVRFTTRSGLFDVTAPNTACAETPLFRAVQHFPAPPPRAQAEDDRASHLKAAPEGGKADGGTLYLDKASESGNPAQSPLDTFWERLLNALPPHIAAAGSYADAAEWDLPPAPFSAKFAFD</sequence>
<feature type="compositionally biased region" description="Low complexity" evidence="1">
    <location>
        <begin position="289"/>
        <end position="314"/>
    </location>
</feature>
<feature type="transmembrane region" description="Helical" evidence="2">
    <location>
        <begin position="40"/>
        <end position="64"/>
    </location>
</feature>
<organism evidence="3 4">
    <name type="scientific">Eimeria mitis</name>
    <dbReference type="NCBI Taxonomy" id="44415"/>
    <lineage>
        <taxon>Eukaryota</taxon>
        <taxon>Sar</taxon>
        <taxon>Alveolata</taxon>
        <taxon>Apicomplexa</taxon>
        <taxon>Conoidasida</taxon>
        <taxon>Coccidia</taxon>
        <taxon>Eucoccidiorida</taxon>
        <taxon>Eimeriorina</taxon>
        <taxon>Eimeriidae</taxon>
        <taxon>Eimeria</taxon>
    </lineage>
</organism>
<dbReference type="Proteomes" id="UP000030744">
    <property type="component" value="Unassembled WGS sequence"/>
</dbReference>
<dbReference type="OrthoDB" id="76293at2759"/>
<evidence type="ECO:0008006" key="5">
    <source>
        <dbReference type="Google" id="ProtNLM"/>
    </source>
</evidence>
<feature type="region of interest" description="Disordered" evidence="1">
    <location>
        <begin position="625"/>
        <end position="663"/>
    </location>
</feature>
<keyword evidence="2" id="KW-0472">Membrane</keyword>
<feature type="compositionally biased region" description="Low complexity" evidence="1">
    <location>
        <begin position="1"/>
        <end position="23"/>
    </location>
</feature>
<dbReference type="EMBL" id="HG685124">
    <property type="protein sequence ID" value="CDJ33345.1"/>
    <property type="molecule type" value="Genomic_DNA"/>
</dbReference>
<evidence type="ECO:0000256" key="1">
    <source>
        <dbReference type="SAM" id="MobiDB-lite"/>
    </source>
</evidence>
<feature type="region of interest" description="Disordered" evidence="1">
    <location>
        <begin position="176"/>
        <end position="200"/>
    </location>
</feature>
<feature type="compositionally biased region" description="Basic and acidic residues" evidence="1">
    <location>
        <begin position="276"/>
        <end position="287"/>
    </location>
</feature>
<evidence type="ECO:0000256" key="2">
    <source>
        <dbReference type="SAM" id="Phobius"/>
    </source>
</evidence>
<protein>
    <recommendedName>
        <fullName evidence="5">Transmembrane protein</fullName>
    </recommendedName>
</protein>
<keyword evidence="2" id="KW-0812">Transmembrane</keyword>
<accession>U6K5U1</accession>
<name>U6K5U1_9EIME</name>
<feature type="region of interest" description="Disordered" evidence="1">
    <location>
        <begin position="1"/>
        <end position="30"/>
    </location>
</feature>
<keyword evidence="2" id="KW-1133">Transmembrane helix</keyword>
<dbReference type="VEuPathDB" id="ToxoDB:EMH_0081930"/>
<dbReference type="AlphaFoldDB" id="U6K5U1"/>
<dbReference type="RefSeq" id="XP_013355909.1">
    <property type="nucleotide sequence ID" value="XM_013500455.1"/>
</dbReference>
<keyword evidence="4" id="KW-1185">Reference proteome</keyword>
<reference evidence="3" key="1">
    <citation type="submission" date="2013-10" db="EMBL/GenBank/DDBJ databases">
        <title>Genomic analysis of the causative agents of coccidiosis in chickens.</title>
        <authorList>
            <person name="Reid A.J."/>
            <person name="Blake D."/>
            <person name="Billington K."/>
            <person name="Browne H."/>
            <person name="Dunn M."/>
            <person name="Hung S."/>
            <person name="Kawahara F."/>
            <person name="Miranda-Saavedra D."/>
            <person name="Mourier T."/>
            <person name="Nagra H."/>
            <person name="Otto T.D."/>
            <person name="Rawlings N."/>
            <person name="Sanchez A."/>
            <person name="Sanders M."/>
            <person name="Subramaniam C."/>
            <person name="Tay Y."/>
            <person name="Dear P."/>
            <person name="Doerig C."/>
            <person name="Gruber A."/>
            <person name="Parkinson J."/>
            <person name="Shirley M."/>
            <person name="Wan K.L."/>
            <person name="Berriman M."/>
            <person name="Tomley F."/>
            <person name="Pain A."/>
        </authorList>
    </citation>
    <scope>NUCLEOTIDE SEQUENCE [LARGE SCALE GENOMIC DNA]</scope>
    <source>
        <strain evidence="3">Houghton</strain>
    </source>
</reference>
<proteinExistence type="predicted"/>
<feature type="region of interest" description="Disordered" evidence="1">
    <location>
        <begin position="267"/>
        <end position="314"/>
    </location>
</feature>
<dbReference type="GeneID" id="25382593"/>